<proteinExistence type="predicted"/>
<gene>
    <name evidence="2" type="primary">LOC136089621</name>
</gene>
<protein>
    <submittedName>
        <fullName evidence="2">Uncharacterized protein LOC136089621</fullName>
    </submittedName>
</protein>
<keyword evidence="1" id="KW-1185">Reference proteome</keyword>
<dbReference type="Proteomes" id="UP001652625">
    <property type="component" value="Chromosome 13"/>
</dbReference>
<dbReference type="PANTHER" id="PTHR33198">
    <property type="entry name" value="ANK_REP_REGION DOMAIN-CONTAINING PROTEIN-RELATED"/>
    <property type="match status" value="1"/>
</dbReference>
<evidence type="ECO:0000313" key="1">
    <source>
        <dbReference type="Proteomes" id="UP001652625"/>
    </source>
</evidence>
<accession>A0ABM4DBM0</accession>
<sequence>MDAKIFKKVLSYNPSEEDYIYWKRMLVIYLEKALSHQQISPADSKLEALFVLFEVKAFTLIQDSTSFDEAITILDLKFQKRSTAIMMHHKLRLLKQHEGESVENFMCNLKQFARKCPTQSLTADQHRNLLICDAFIAEVYSQTIRQRLREYTEDNIDVLYKTALTMELAAEDALNLTTTTTTTLLPNFAATKNPSIIKLCFWCGDKLHPKAKCPERNSTCTSCQRKNHNEKYTDDEDESTLLSSAIATINSPSRLIDVIINKNKTQAIILLLNINNGRTVTTFFSNYQL</sequence>
<name>A0ABM4DBM0_HYDVU</name>
<dbReference type="GeneID" id="136089621"/>
<dbReference type="RefSeq" id="XP_065671745.1">
    <property type="nucleotide sequence ID" value="XM_065815673.1"/>
</dbReference>
<organism evidence="1 2">
    <name type="scientific">Hydra vulgaris</name>
    <name type="common">Hydra</name>
    <name type="synonym">Hydra attenuata</name>
    <dbReference type="NCBI Taxonomy" id="6087"/>
    <lineage>
        <taxon>Eukaryota</taxon>
        <taxon>Metazoa</taxon>
        <taxon>Cnidaria</taxon>
        <taxon>Hydrozoa</taxon>
        <taxon>Hydroidolina</taxon>
        <taxon>Anthoathecata</taxon>
        <taxon>Aplanulata</taxon>
        <taxon>Hydridae</taxon>
        <taxon>Hydra</taxon>
    </lineage>
</organism>
<evidence type="ECO:0000313" key="2">
    <source>
        <dbReference type="RefSeq" id="XP_065671745.1"/>
    </source>
</evidence>
<reference evidence="2" key="1">
    <citation type="submission" date="2025-08" db="UniProtKB">
        <authorList>
            <consortium name="RefSeq"/>
        </authorList>
    </citation>
    <scope>IDENTIFICATION</scope>
</reference>